<evidence type="ECO:0000256" key="4">
    <source>
        <dbReference type="ARBA" id="ARBA00011738"/>
    </source>
</evidence>
<protein>
    <recommendedName>
        <fullName evidence="6 15">tRNA (guanine-N(1)-)-methyltransferase</fullName>
        <ecNumber evidence="5 15">2.1.1.228</ecNumber>
    </recommendedName>
    <alternativeName>
        <fullName evidence="12 15">M1G-methyltransferase</fullName>
    </alternativeName>
    <alternativeName>
        <fullName evidence="13 15">tRNA [GM37] methyltransferase</fullName>
    </alternativeName>
</protein>
<dbReference type="PANTHER" id="PTHR46417">
    <property type="entry name" value="TRNA (GUANINE-N(1)-)-METHYLTRANSFERASE"/>
    <property type="match status" value="1"/>
</dbReference>
<evidence type="ECO:0000256" key="13">
    <source>
        <dbReference type="ARBA" id="ARBA00033392"/>
    </source>
</evidence>
<dbReference type="Gene3D" id="1.10.1270.20">
    <property type="entry name" value="tRNA(m1g37)methyltransferase, domain 2"/>
    <property type="match status" value="1"/>
</dbReference>
<dbReference type="AlphaFoldDB" id="A0A6M0GY90"/>
<feature type="domain" description="tRNA methyltransferase TRMD/TRM10-type" evidence="18">
    <location>
        <begin position="1"/>
        <end position="221"/>
    </location>
</feature>
<accession>A0A6M0GY90</accession>
<evidence type="ECO:0000256" key="9">
    <source>
        <dbReference type="ARBA" id="ARBA00022679"/>
    </source>
</evidence>
<dbReference type="GO" id="GO:0002939">
    <property type="term" value="P:tRNA N1-guanine methylation"/>
    <property type="evidence" value="ECO:0007669"/>
    <property type="project" value="TreeGrafter"/>
</dbReference>
<dbReference type="Proteomes" id="UP000481872">
    <property type="component" value="Unassembled WGS sequence"/>
</dbReference>
<dbReference type="InterPro" id="IPR023148">
    <property type="entry name" value="tRNA_m1G_MeTrfase_C_sf"/>
</dbReference>
<evidence type="ECO:0000313" key="20">
    <source>
        <dbReference type="Proteomes" id="UP000481872"/>
    </source>
</evidence>
<keyword evidence="9 15" id="KW-0808">Transferase</keyword>
<dbReference type="PANTHER" id="PTHR46417:SF1">
    <property type="entry name" value="TRNA (GUANINE-N(1)-)-METHYLTRANSFERASE"/>
    <property type="match status" value="1"/>
</dbReference>
<keyword evidence="11 15" id="KW-0819">tRNA processing</keyword>
<evidence type="ECO:0000256" key="11">
    <source>
        <dbReference type="ARBA" id="ARBA00022694"/>
    </source>
</evidence>
<evidence type="ECO:0000256" key="3">
    <source>
        <dbReference type="ARBA" id="ARBA00007630"/>
    </source>
</evidence>
<dbReference type="InterPro" id="IPR002649">
    <property type="entry name" value="tRNA_m1G_MeTrfase_TrmD"/>
</dbReference>
<comment type="similarity">
    <text evidence="3 15 17">Belongs to the RNA methyltransferase TrmD family.</text>
</comment>
<name>A0A6M0GY90_9CLOT</name>
<dbReference type="EC" id="2.1.1.228" evidence="5 15"/>
<comment type="caution">
    <text evidence="19">The sequence shown here is derived from an EMBL/GenBank/DDBJ whole genome shotgun (WGS) entry which is preliminary data.</text>
</comment>
<dbReference type="EMBL" id="JAAGPU010000001">
    <property type="protein sequence ID" value="NEU03319.1"/>
    <property type="molecule type" value="Genomic_DNA"/>
</dbReference>
<evidence type="ECO:0000256" key="6">
    <source>
        <dbReference type="ARBA" id="ARBA00014679"/>
    </source>
</evidence>
<dbReference type="SUPFAM" id="SSF75217">
    <property type="entry name" value="alpha/beta knot"/>
    <property type="match status" value="1"/>
</dbReference>
<evidence type="ECO:0000256" key="17">
    <source>
        <dbReference type="RuleBase" id="RU003464"/>
    </source>
</evidence>
<dbReference type="NCBIfam" id="NF000648">
    <property type="entry name" value="PRK00026.1"/>
    <property type="match status" value="1"/>
</dbReference>
<dbReference type="Pfam" id="PF01746">
    <property type="entry name" value="tRNA_m1G_MT"/>
    <property type="match status" value="1"/>
</dbReference>
<comment type="function">
    <text evidence="1 15 17">Specifically methylates guanosine-37 in various tRNAs.</text>
</comment>
<dbReference type="RefSeq" id="WP_061995047.1">
    <property type="nucleotide sequence ID" value="NZ_JAAGPU010000001.1"/>
</dbReference>
<comment type="subunit">
    <text evidence="4 15 17">Homodimer.</text>
</comment>
<keyword evidence="10 15" id="KW-0949">S-adenosyl-L-methionine</keyword>
<keyword evidence="8 15" id="KW-0489">Methyltransferase</keyword>
<evidence type="ECO:0000256" key="2">
    <source>
        <dbReference type="ARBA" id="ARBA00004496"/>
    </source>
</evidence>
<evidence type="ECO:0000313" key="19">
    <source>
        <dbReference type="EMBL" id="NEU03319.1"/>
    </source>
</evidence>
<dbReference type="FunFam" id="1.10.1270.20:FF:000001">
    <property type="entry name" value="tRNA (guanine-N(1)-)-methyltransferase"/>
    <property type="match status" value="1"/>
</dbReference>
<sequence length="241" mass="28069">MKIHILTLFPEMFDVLNHSILGRAQKEGILNIECVNIRDYTNNKHKKVDDYPYGGGAGMVMMPQPIVDCIKDVKKVNNGKVVFLGPRGKTFNQEMAKDLSKEKEIIFLCGHYEGIDERIYDYIDMEVSLGDFVLTGGEMACIPIVDSISRMIPNVLSCDESFMDESFYDGLLEYPQYTRPFEFEEKKVPEILISGHHENIRKYRRLQSLLITKKQRNDLYRNIELTKEDKKMLENHYKTKK</sequence>
<evidence type="ECO:0000256" key="12">
    <source>
        <dbReference type="ARBA" id="ARBA00029736"/>
    </source>
</evidence>
<feature type="binding site" evidence="15 16">
    <location>
        <begin position="129"/>
        <end position="134"/>
    </location>
    <ligand>
        <name>S-adenosyl-L-methionine</name>
        <dbReference type="ChEBI" id="CHEBI:59789"/>
    </ligand>
</feature>
<dbReference type="InterPro" id="IPR029026">
    <property type="entry name" value="tRNA_m1G_MTases_N"/>
</dbReference>
<feature type="binding site" evidence="15 16">
    <location>
        <position position="110"/>
    </location>
    <ligand>
        <name>S-adenosyl-L-methionine</name>
        <dbReference type="ChEBI" id="CHEBI:59789"/>
    </ligand>
</feature>
<keyword evidence="7 15" id="KW-0963">Cytoplasm</keyword>
<evidence type="ECO:0000256" key="14">
    <source>
        <dbReference type="ARBA" id="ARBA00047783"/>
    </source>
</evidence>
<evidence type="ECO:0000256" key="5">
    <source>
        <dbReference type="ARBA" id="ARBA00012807"/>
    </source>
</evidence>
<dbReference type="GO" id="GO:0005829">
    <property type="term" value="C:cytosol"/>
    <property type="evidence" value="ECO:0007669"/>
    <property type="project" value="TreeGrafter"/>
</dbReference>
<gene>
    <name evidence="15 19" type="primary">trmD</name>
    <name evidence="19" type="ORF">G3M99_00335</name>
</gene>
<proteinExistence type="inferred from homology"/>
<evidence type="ECO:0000256" key="7">
    <source>
        <dbReference type="ARBA" id="ARBA00022490"/>
    </source>
</evidence>
<evidence type="ECO:0000256" key="10">
    <source>
        <dbReference type="ARBA" id="ARBA00022691"/>
    </source>
</evidence>
<reference evidence="19 20" key="1">
    <citation type="submission" date="2020-02" db="EMBL/GenBank/DDBJ databases">
        <title>Genome assembly of a novel Clostridium senegalense strain.</title>
        <authorList>
            <person name="Gupta T.B."/>
            <person name="Jauregui R."/>
            <person name="Maclean P."/>
            <person name="Nawarathana A."/>
            <person name="Brightwell G."/>
        </authorList>
    </citation>
    <scope>NUCLEOTIDE SEQUENCE [LARGE SCALE GENOMIC DNA]</scope>
    <source>
        <strain evidence="19 20">AGRFS4</strain>
    </source>
</reference>
<keyword evidence="20" id="KW-1185">Reference proteome</keyword>
<dbReference type="GO" id="GO:0052906">
    <property type="term" value="F:tRNA (guanine(37)-N1)-methyltransferase activity"/>
    <property type="evidence" value="ECO:0007669"/>
    <property type="project" value="UniProtKB-UniRule"/>
</dbReference>
<comment type="subcellular location">
    <subcellularLocation>
        <location evidence="2 15 17">Cytoplasm</location>
    </subcellularLocation>
</comment>
<organism evidence="19 20">
    <name type="scientific">Clostridium senegalense</name>
    <dbReference type="NCBI Taxonomy" id="1465809"/>
    <lineage>
        <taxon>Bacteria</taxon>
        <taxon>Bacillati</taxon>
        <taxon>Bacillota</taxon>
        <taxon>Clostridia</taxon>
        <taxon>Eubacteriales</taxon>
        <taxon>Clostridiaceae</taxon>
        <taxon>Clostridium</taxon>
    </lineage>
</organism>
<evidence type="ECO:0000256" key="15">
    <source>
        <dbReference type="HAMAP-Rule" id="MF_00605"/>
    </source>
</evidence>
<evidence type="ECO:0000259" key="18">
    <source>
        <dbReference type="Pfam" id="PF01746"/>
    </source>
</evidence>
<dbReference type="CDD" id="cd18080">
    <property type="entry name" value="TrmD-like"/>
    <property type="match status" value="1"/>
</dbReference>
<dbReference type="InterPro" id="IPR029028">
    <property type="entry name" value="Alpha/beta_knot_MTases"/>
</dbReference>
<dbReference type="PIRSF" id="PIRSF000386">
    <property type="entry name" value="tRNA_mtase"/>
    <property type="match status" value="1"/>
</dbReference>
<evidence type="ECO:0000256" key="16">
    <source>
        <dbReference type="PIRSR" id="PIRSR000386-1"/>
    </source>
</evidence>
<dbReference type="FunFam" id="3.40.1280.10:FF:000001">
    <property type="entry name" value="tRNA (guanine-N(1)-)-methyltransferase"/>
    <property type="match status" value="1"/>
</dbReference>
<dbReference type="NCBIfam" id="TIGR00088">
    <property type="entry name" value="trmD"/>
    <property type="match status" value="1"/>
</dbReference>
<comment type="catalytic activity">
    <reaction evidence="14 15 17">
        <text>guanosine(37) in tRNA + S-adenosyl-L-methionine = N(1)-methylguanosine(37) in tRNA + S-adenosyl-L-homocysteine + H(+)</text>
        <dbReference type="Rhea" id="RHEA:36899"/>
        <dbReference type="Rhea" id="RHEA-COMP:10145"/>
        <dbReference type="Rhea" id="RHEA-COMP:10147"/>
        <dbReference type="ChEBI" id="CHEBI:15378"/>
        <dbReference type="ChEBI" id="CHEBI:57856"/>
        <dbReference type="ChEBI" id="CHEBI:59789"/>
        <dbReference type="ChEBI" id="CHEBI:73542"/>
        <dbReference type="ChEBI" id="CHEBI:74269"/>
        <dbReference type="EC" id="2.1.1.228"/>
    </reaction>
</comment>
<evidence type="ECO:0000256" key="1">
    <source>
        <dbReference type="ARBA" id="ARBA00002634"/>
    </source>
</evidence>
<dbReference type="HAMAP" id="MF_00605">
    <property type="entry name" value="TrmD"/>
    <property type="match status" value="1"/>
</dbReference>
<dbReference type="InterPro" id="IPR016009">
    <property type="entry name" value="tRNA_MeTrfase_TRMD/TRM10"/>
</dbReference>
<evidence type="ECO:0000256" key="8">
    <source>
        <dbReference type="ARBA" id="ARBA00022603"/>
    </source>
</evidence>
<dbReference type="Gene3D" id="3.40.1280.10">
    <property type="match status" value="1"/>
</dbReference>